<reference evidence="2 3" key="2">
    <citation type="submission" date="2018-11" db="EMBL/GenBank/DDBJ databases">
        <authorList>
            <consortium name="Pathogen Informatics"/>
        </authorList>
    </citation>
    <scope>NUCLEOTIDE SEQUENCE [LARGE SCALE GENOMIC DNA]</scope>
    <source>
        <strain evidence="2 3">Costa Rica</strain>
    </source>
</reference>
<keyword evidence="3" id="KW-1185">Reference proteome</keyword>
<dbReference type="WBParaSite" id="ACOC_0000014801-mRNA-1">
    <property type="protein sequence ID" value="ACOC_0000014801-mRNA-1"/>
    <property type="gene ID" value="ACOC_0000014801"/>
</dbReference>
<evidence type="ECO:0000313" key="2">
    <source>
        <dbReference type="EMBL" id="VDM51734.1"/>
    </source>
</evidence>
<organism evidence="4">
    <name type="scientific">Angiostrongylus costaricensis</name>
    <name type="common">Nematode worm</name>
    <dbReference type="NCBI Taxonomy" id="334426"/>
    <lineage>
        <taxon>Eukaryota</taxon>
        <taxon>Metazoa</taxon>
        <taxon>Ecdysozoa</taxon>
        <taxon>Nematoda</taxon>
        <taxon>Chromadorea</taxon>
        <taxon>Rhabditida</taxon>
        <taxon>Rhabditina</taxon>
        <taxon>Rhabditomorpha</taxon>
        <taxon>Strongyloidea</taxon>
        <taxon>Metastrongylidae</taxon>
        <taxon>Angiostrongylus</taxon>
    </lineage>
</organism>
<evidence type="ECO:0000313" key="4">
    <source>
        <dbReference type="WBParaSite" id="ACOC_0000014801-mRNA-1"/>
    </source>
</evidence>
<dbReference type="Proteomes" id="UP000267027">
    <property type="component" value="Unassembled WGS sequence"/>
</dbReference>
<reference evidence="4" key="1">
    <citation type="submission" date="2017-02" db="UniProtKB">
        <authorList>
            <consortium name="WormBaseParasite"/>
        </authorList>
    </citation>
    <scope>IDENTIFICATION</scope>
</reference>
<keyword evidence="1" id="KW-1133">Transmembrane helix</keyword>
<proteinExistence type="predicted"/>
<protein>
    <submittedName>
        <fullName evidence="4">Ovule protein</fullName>
    </submittedName>
</protein>
<sequence length="73" mass="8408">MESAAGYMTTCLLTIQTSVDIVISVFMGPLERMVKNRLMPTDGNIRSRAADTGKVEHYKKKKWQVENFKWEVQ</sequence>
<evidence type="ECO:0000313" key="3">
    <source>
        <dbReference type="Proteomes" id="UP000267027"/>
    </source>
</evidence>
<dbReference type="AlphaFoldDB" id="A0A0R3P9N6"/>
<keyword evidence="1" id="KW-0812">Transmembrane</keyword>
<accession>A0A0R3P9N6</accession>
<keyword evidence="1" id="KW-0472">Membrane</keyword>
<feature type="transmembrane region" description="Helical" evidence="1">
    <location>
        <begin position="6"/>
        <end position="30"/>
    </location>
</feature>
<evidence type="ECO:0000256" key="1">
    <source>
        <dbReference type="SAM" id="Phobius"/>
    </source>
</evidence>
<gene>
    <name evidence="2" type="ORF">ACOC_LOCUS149</name>
</gene>
<name>A0A0R3P9N6_ANGCS</name>
<dbReference type="EMBL" id="UYYA01000011">
    <property type="protein sequence ID" value="VDM51734.1"/>
    <property type="molecule type" value="Genomic_DNA"/>
</dbReference>